<dbReference type="PROSITE" id="PS50977">
    <property type="entry name" value="HTH_TETR_2"/>
    <property type="match status" value="1"/>
</dbReference>
<evidence type="ECO:0000256" key="2">
    <source>
        <dbReference type="ARBA" id="ARBA00023125"/>
    </source>
</evidence>
<dbReference type="SUPFAM" id="SSF46689">
    <property type="entry name" value="Homeodomain-like"/>
    <property type="match status" value="1"/>
</dbReference>
<keyword evidence="3" id="KW-0804">Transcription</keyword>
<dbReference type="Pfam" id="PF02909">
    <property type="entry name" value="TetR_C_1"/>
    <property type="match status" value="1"/>
</dbReference>
<dbReference type="PANTHER" id="PTHR30055">
    <property type="entry name" value="HTH-TYPE TRANSCRIPTIONAL REGULATOR RUTR"/>
    <property type="match status" value="1"/>
</dbReference>
<dbReference type="HOGENOM" id="CLU_069543_3_1_11"/>
<dbReference type="EMBL" id="CP003169">
    <property type="protein sequence ID" value="AEV74298.1"/>
    <property type="molecule type" value="Genomic_DNA"/>
</dbReference>
<evidence type="ECO:0000256" key="1">
    <source>
        <dbReference type="ARBA" id="ARBA00023015"/>
    </source>
</evidence>
<evidence type="ECO:0000256" key="3">
    <source>
        <dbReference type="ARBA" id="ARBA00023163"/>
    </source>
</evidence>
<dbReference type="SUPFAM" id="SSF48498">
    <property type="entry name" value="Tetracyclin repressor-like, C-terminal domain"/>
    <property type="match status" value="1"/>
</dbReference>
<gene>
    <name evidence="6" type="ordered locus">MycrhN_3781</name>
</gene>
<feature type="domain" description="HTH tetR-type" evidence="5">
    <location>
        <begin position="4"/>
        <end position="64"/>
    </location>
</feature>
<name>G8RVQ1_MYCRN</name>
<keyword evidence="7" id="KW-1185">Reference proteome</keyword>
<evidence type="ECO:0000313" key="7">
    <source>
        <dbReference type="Proteomes" id="UP000005442"/>
    </source>
</evidence>
<reference evidence="6 7" key="1">
    <citation type="submission" date="2011-12" db="EMBL/GenBank/DDBJ databases">
        <title>Complete sequence of Mycobacterium rhodesiae NBB3.</title>
        <authorList>
            <consortium name="US DOE Joint Genome Institute"/>
            <person name="Lucas S."/>
            <person name="Han J."/>
            <person name="Lapidus A."/>
            <person name="Cheng J.-F."/>
            <person name="Goodwin L."/>
            <person name="Pitluck S."/>
            <person name="Peters L."/>
            <person name="Mikhailova N."/>
            <person name="Gu W."/>
            <person name="Detter J.C."/>
            <person name="Han C."/>
            <person name="Tapia R."/>
            <person name="Land M."/>
            <person name="Hauser L."/>
            <person name="Kyrpides N."/>
            <person name="Ivanova N."/>
            <person name="Pagani I."/>
            <person name="Mattes T."/>
            <person name="Holmes A."/>
            <person name="Rutledge P."/>
            <person name="Paulsen I."/>
            <person name="Coleman N."/>
            <person name="Woyke T."/>
        </authorList>
    </citation>
    <scope>NUCLEOTIDE SEQUENCE [LARGE SCALE GENOMIC DNA]</scope>
    <source>
        <strain evidence="6 7">NBB3</strain>
    </source>
</reference>
<sequence length="216" mass="22102">MRARFTTDEIAAAALGIVDDAGVGALSMRALAAALGTGPMTVYNYVPDKEGLEELVVAAVVAEVRLPEPTADWIDDVYAVAAAMWLGIRAHPAAIPLVLTRRASSATGFAVADALIAALGRGGLSDTDRLSAFHAVFALIVGAVQAELAGPFTRGRDAGDAAARIGSAAGAAHPHVEALSHVARELSVEDDFAQGLRMLLDGIALRGCAPTANPAR</sequence>
<protein>
    <submittedName>
        <fullName evidence="6">Transcriptional regulator, tetR family</fullName>
    </submittedName>
</protein>
<dbReference type="PANTHER" id="PTHR30055:SF151">
    <property type="entry name" value="TRANSCRIPTIONAL REGULATORY PROTEIN"/>
    <property type="match status" value="1"/>
</dbReference>
<dbReference type="eggNOG" id="COG1309">
    <property type="taxonomic scope" value="Bacteria"/>
</dbReference>
<dbReference type="RefSeq" id="WP_014212051.1">
    <property type="nucleotide sequence ID" value="NC_016604.1"/>
</dbReference>
<organism evidence="6 7">
    <name type="scientific">Mycolicibacterium rhodesiae (strain NBB3)</name>
    <name type="common">Mycobacterium rhodesiae</name>
    <dbReference type="NCBI Taxonomy" id="710685"/>
    <lineage>
        <taxon>Bacteria</taxon>
        <taxon>Bacillati</taxon>
        <taxon>Actinomycetota</taxon>
        <taxon>Actinomycetes</taxon>
        <taxon>Mycobacteriales</taxon>
        <taxon>Mycobacteriaceae</taxon>
        <taxon>Mycolicibacterium</taxon>
    </lineage>
</organism>
<dbReference type="Gene3D" id="1.10.357.10">
    <property type="entry name" value="Tetracycline Repressor, domain 2"/>
    <property type="match status" value="1"/>
</dbReference>
<dbReference type="Pfam" id="PF00440">
    <property type="entry name" value="TetR_N"/>
    <property type="match status" value="1"/>
</dbReference>
<dbReference type="InterPro" id="IPR050109">
    <property type="entry name" value="HTH-type_TetR-like_transc_reg"/>
</dbReference>
<keyword evidence="2 4" id="KW-0238">DNA-binding</keyword>
<dbReference type="InterPro" id="IPR009057">
    <property type="entry name" value="Homeodomain-like_sf"/>
</dbReference>
<dbReference type="Gene3D" id="1.10.10.60">
    <property type="entry name" value="Homeodomain-like"/>
    <property type="match status" value="1"/>
</dbReference>
<dbReference type="KEGG" id="mrh:MycrhN_3781"/>
<dbReference type="PATRIC" id="fig|710685.3.peg.3796"/>
<accession>G8RVQ1</accession>
<dbReference type="AlphaFoldDB" id="G8RVQ1"/>
<dbReference type="OrthoDB" id="329481at2"/>
<evidence type="ECO:0000313" key="6">
    <source>
        <dbReference type="EMBL" id="AEV74298.1"/>
    </source>
</evidence>
<dbReference type="InterPro" id="IPR004111">
    <property type="entry name" value="Repressor_TetR_C"/>
</dbReference>
<dbReference type="Proteomes" id="UP000005442">
    <property type="component" value="Chromosome"/>
</dbReference>
<keyword evidence="1" id="KW-0805">Transcription regulation</keyword>
<feature type="DNA-binding region" description="H-T-H motif" evidence="4">
    <location>
        <begin position="27"/>
        <end position="46"/>
    </location>
</feature>
<proteinExistence type="predicted"/>
<dbReference type="GO" id="GO:0000976">
    <property type="term" value="F:transcription cis-regulatory region binding"/>
    <property type="evidence" value="ECO:0007669"/>
    <property type="project" value="TreeGrafter"/>
</dbReference>
<dbReference type="InterPro" id="IPR036271">
    <property type="entry name" value="Tet_transcr_reg_TetR-rel_C_sf"/>
</dbReference>
<evidence type="ECO:0000259" key="5">
    <source>
        <dbReference type="PROSITE" id="PS50977"/>
    </source>
</evidence>
<evidence type="ECO:0000256" key="4">
    <source>
        <dbReference type="PROSITE-ProRule" id="PRU00335"/>
    </source>
</evidence>
<dbReference type="GO" id="GO:0045892">
    <property type="term" value="P:negative regulation of DNA-templated transcription"/>
    <property type="evidence" value="ECO:0007669"/>
    <property type="project" value="InterPro"/>
</dbReference>
<dbReference type="InterPro" id="IPR001647">
    <property type="entry name" value="HTH_TetR"/>
</dbReference>
<dbReference type="STRING" id="710685.MycrhN_3781"/>
<dbReference type="GO" id="GO:0003700">
    <property type="term" value="F:DNA-binding transcription factor activity"/>
    <property type="evidence" value="ECO:0007669"/>
    <property type="project" value="TreeGrafter"/>
</dbReference>